<organism evidence="1">
    <name type="scientific">uncultured Adhaeribacter sp</name>
    <dbReference type="NCBI Taxonomy" id="448109"/>
    <lineage>
        <taxon>Bacteria</taxon>
        <taxon>Pseudomonadati</taxon>
        <taxon>Bacteroidota</taxon>
        <taxon>Cytophagia</taxon>
        <taxon>Cytophagales</taxon>
        <taxon>Hymenobacteraceae</taxon>
        <taxon>Adhaeribacter</taxon>
        <taxon>environmental samples</taxon>
    </lineage>
</organism>
<feature type="non-terminal residue" evidence="1">
    <location>
        <position position="38"/>
    </location>
</feature>
<reference evidence="1" key="1">
    <citation type="submission" date="2020-02" db="EMBL/GenBank/DDBJ databases">
        <authorList>
            <person name="Meier V. D."/>
        </authorList>
    </citation>
    <scope>NUCLEOTIDE SEQUENCE</scope>
    <source>
        <strain evidence="1">AVDCRST_MAG95</strain>
    </source>
</reference>
<sequence>CRGVYWPEFFIPCGLGREKVFGRFQFLIWEYIWLTIIN</sequence>
<accession>A0A6J4JKS9</accession>
<dbReference type="EMBL" id="CADCTJ010001036">
    <property type="protein sequence ID" value="CAA9281060.1"/>
    <property type="molecule type" value="Genomic_DNA"/>
</dbReference>
<proteinExistence type="predicted"/>
<protein>
    <submittedName>
        <fullName evidence="1">Uncharacterized protein</fullName>
    </submittedName>
</protein>
<name>A0A6J4JKS9_9BACT</name>
<evidence type="ECO:0000313" key="1">
    <source>
        <dbReference type="EMBL" id="CAA9281060.1"/>
    </source>
</evidence>
<feature type="non-terminal residue" evidence="1">
    <location>
        <position position="1"/>
    </location>
</feature>
<gene>
    <name evidence="1" type="ORF">AVDCRST_MAG95-3309</name>
</gene>
<dbReference type="AlphaFoldDB" id="A0A6J4JKS9"/>